<reference evidence="1 2" key="1">
    <citation type="submission" date="2017-01" db="EMBL/GenBank/DDBJ databases">
        <authorList>
            <person name="Mah S.A."/>
            <person name="Swanson W.J."/>
            <person name="Moy G.W."/>
            <person name="Vacquier V.D."/>
        </authorList>
    </citation>
    <scope>NUCLEOTIDE SEQUENCE [LARGE SCALE GENOMIC DNA]</scope>
    <source>
        <strain evidence="1 2">DSM 18014</strain>
    </source>
</reference>
<name>A0A1N7QBL9_9FLAO</name>
<proteinExistence type="predicted"/>
<gene>
    <name evidence="1" type="ORF">SAMN05421785_11074</name>
</gene>
<dbReference type="RefSeq" id="WP_139326188.1">
    <property type="nucleotide sequence ID" value="NZ_FTOV01000010.1"/>
</dbReference>
<dbReference type="EMBL" id="FTOV01000010">
    <property type="protein sequence ID" value="SIT20176.1"/>
    <property type="molecule type" value="Genomic_DNA"/>
</dbReference>
<accession>A0A1N7QBL9</accession>
<sequence>MGSYNSTLILFKEKQDPKTFLSDFHKKLKEINILIEKNYYQRVIFNDKRNEEEHEPIELDRSMTDEDIIDLVCSWGGFGLLSYRHDDIEFTLSINYVSWDDEFIEGIEVFYNASHQNYINKNEIKNDIIIKLANCIDYKLVVGSIGDSEDDFRTDLDLEYNLKYIKNKKFDIDLRD</sequence>
<dbReference type="Proteomes" id="UP000185781">
    <property type="component" value="Unassembled WGS sequence"/>
</dbReference>
<dbReference type="OrthoDB" id="1254564at2"/>
<dbReference type="AlphaFoldDB" id="A0A1N7QBL9"/>
<organism evidence="1 2">
    <name type="scientific">Chryseobacterium gambrini</name>
    <dbReference type="NCBI Taxonomy" id="373672"/>
    <lineage>
        <taxon>Bacteria</taxon>
        <taxon>Pseudomonadati</taxon>
        <taxon>Bacteroidota</taxon>
        <taxon>Flavobacteriia</taxon>
        <taxon>Flavobacteriales</taxon>
        <taxon>Weeksellaceae</taxon>
        <taxon>Chryseobacterium group</taxon>
        <taxon>Chryseobacterium</taxon>
    </lineage>
</organism>
<protein>
    <submittedName>
        <fullName evidence="1">Uncharacterized protein</fullName>
    </submittedName>
</protein>
<evidence type="ECO:0000313" key="1">
    <source>
        <dbReference type="EMBL" id="SIT20176.1"/>
    </source>
</evidence>
<evidence type="ECO:0000313" key="2">
    <source>
        <dbReference type="Proteomes" id="UP000185781"/>
    </source>
</evidence>